<evidence type="ECO:0000256" key="3">
    <source>
        <dbReference type="ARBA" id="ARBA00022827"/>
    </source>
</evidence>
<evidence type="ECO:0000313" key="5">
    <source>
        <dbReference type="EMBL" id="NMP21926.1"/>
    </source>
</evidence>
<dbReference type="InterPro" id="IPR050151">
    <property type="entry name" value="Class-I_Pyr_Nuc-Dis_Oxidored"/>
</dbReference>
<accession>A0A7Y0L3A0</accession>
<evidence type="ECO:0000256" key="1">
    <source>
        <dbReference type="ARBA" id="ARBA00007532"/>
    </source>
</evidence>
<comment type="caution">
    <text evidence="5">The sequence shown here is derived from an EMBL/GenBank/DDBJ whole genome shotgun (WGS) entry which is preliminary data.</text>
</comment>
<reference evidence="5 6" key="1">
    <citation type="submission" date="2020-04" db="EMBL/GenBank/DDBJ databases">
        <authorList>
            <person name="Zhang R."/>
            <person name="Schippers A."/>
        </authorList>
    </citation>
    <scope>NUCLEOTIDE SEQUENCE [LARGE SCALE GENOMIC DNA]</scope>
    <source>
        <strain evidence="5 6">DSM 109850</strain>
    </source>
</reference>
<dbReference type="SUPFAM" id="SSF55424">
    <property type="entry name" value="FAD/NAD-linked reductases, dimerisation (C-terminal) domain"/>
    <property type="match status" value="1"/>
</dbReference>
<dbReference type="GO" id="GO:0050660">
    <property type="term" value="F:flavin adenine dinucleotide binding"/>
    <property type="evidence" value="ECO:0007669"/>
    <property type="project" value="TreeGrafter"/>
</dbReference>
<dbReference type="Gene3D" id="3.30.390.30">
    <property type="match status" value="1"/>
</dbReference>
<dbReference type="PRINTS" id="PR00411">
    <property type="entry name" value="PNDRDTASEI"/>
</dbReference>
<keyword evidence="2" id="KW-0285">Flavoprotein</keyword>
<evidence type="ECO:0000259" key="4">
    <source>
        <dbReference type="Pfam" id="PF07992"/>
    </source>
</evidence>
<sequence length="440" mass="46673">MHFVILGAGPAGLQAGAEALALGHPVTILDPEGLGGNGLKHSLVPSKTLIRSANVLRAAASIGNSGPPGDWQRIMEWQHQRVDEGVRRAQELLKEARIIHEAGFLESPLEVVTQKTETRIRADVVIVATGSRQRTLPGLKPDGTRVWMPRVFHDLKKLPSELAIIGAGATGLEAAALFASFGVFVHLYFASDSLLPEMDGGIGDRLTASLKDLGVALCGDRRVTALAPGEMGGVRIDWTSQVGTGHDVRARVLLAAGREPVLERASLEGLGFDLDAQGFFRVDAYGRTNVAQVYAVGDAAGAPLLANKAWSQGWWAVRDALGMAPEKYPGPTVHAIYTHPEIAWVGETSSFRFGGEVFVPWLYESLLKDGPGPYVIVYTDANGRLVGGEAIGSHASEMMSALGLAISGGLSIETLGAFQPASPSSGELLAWVAQERRLMG</sequence>
<protein>
    <submittedName>
        <fullName evidence="5">NAD(P)/FAD-dependent oxidoreductase</fullName>
    </submittedName>
</protein>
<dbReference type="PANTHER" id="PTHR22912:SF151">
    <property type="entry name" value="DIHYDROLIPOYL DEHYDROGENASE, MITOCHONDRIAL"/>
    <property type="match status" value="1"/>
</dbReference>
<dbReference type="AlphaFoldDB" id="A0A7Y0L3A0"/>
<dbReference type="GO" id="GO:0004148">
    <property type="term" value="F:dihydrolipoyl dehydrogenase (NADH) activity"/>
    <property type="evidence" value="ECO:0007669"/>
    <property type="project" value="TreeGrafter"/>
</dbReference>
<keyword evidence="6" id="KW-1185">Reference proteome</keyword>
<dbReference type="InterPro" id="IPR036188">
    <property type="entry name" value="FAD/NAD-bd_sf"/>
</dbReference>
<dbReference type="Pfam" id="PF07992">
    <property type="entry name" value="Pyr_redox_2"/>
    <property type="match status" value="1"/>
</dbReference>
<evidence type="ECO:0000256" key="2">
    <source>
        <dbReference type="ARBA" id="ARBA00022630"/>
    </source>
</evidence>
<organism evidence="5 6">
    <name type="scientific">Sulfobacillus harzensis</name>
    <dbReference type="NCBI Taxonomy" id="2729629"/>
    <lineage>
        <taxon>Bacteria</taxon>
        <taxon>Bacillati</taxon>
        <taxon>Bacillota</taxon>
        <taxon>Clostridia</taxon>
        <taxon>Eubacteriales</taxon>
        <taxon>Clostridiales Family XVII. Incertae Sedis</taxon>
        <taxon>Sulfobacillus</taxon>
    </lineage>
</organism>
<dbReference type="SUPFAM" id="SSF51905">
    <property type="entry name" value="FAD/NAD(P)-binding domain"/>
    <property type="match status" value="1"/>
</dbReference>
<comment type="similarity">
    <text evidence="1">Belongs to the class-I pyridine nucleotide-disulfide oxidoreductase family.</text>
</comment>
<dbReference type="InterPro" id="IPR023753">
    <property type="entry name" value="FAD/NAD-binding_dom"/>
</dbReference>
<dbReference type="InterPro" id="IPR016156">
    <property type="entry name" value="FAD/NAD-linked_Rdtase_dimer_sf"/>
</dbReference>
<dbReference type="RefSeq" id="WP_169097777.1">
    <property type="nucleotide sequence ID" value="NZ_JABBVZ010000014.1"/>
</dbReference>
<dbReference type="PRINTS" id="PR00368">
    <property type="entry name" value="FADPNR"/>
</dbReference>
<name>A0A7Y0L3A0_9FIRM</name>
<dbReference type="GO" id="GO:0006103">
    <property type="term" value="P:2-oxoglutarate metabolic process"/>
    <property type="evidence" value="ECO:0007669"/>
    <property type="project" value="TreeGrafter"/>
</dbReference>
<dbReference type="Proteomes" id="UP000533476">
    <property type="component" value="Unassembled WGS sequence"/>
</dbReference>
<gene>
    <name evidence="5" type="ORF">HIJ39_06115</name>
</gene>
<keyword evidence="3" id="KW-0274">FAD</keyword>
<dbReference type="EMBL" id="JABBVZ010000014">
    <property type="protein sequence ID" value="NMP21926.1"/>
    <property type="molecule type" value="Genomic_DNA"/>
</dbReference>
<evidence type="ECO:0000313" key="6">
    <source>
        <dbReference type="Proteomes" id="UP000533476"/>
    </source>
</evidence>
<dbReference type="Gene3D" id="3.50.50.60">
    <property type="entry name" value="FAD/NAD(P)-binding domain"/>
    <property type="match status" value="2"/>
</dbReference>
<feature type="domain" description="FAD/NAD(P)-binding" evidence="4">
    <location>
        <begin position="2"/>
        <end position="313"/>
    </location>
</feature>
<dbReference type="PANTHER" id="PTHR22912">
    <property type="entry name" value="DISULFIDE OXIDOREDUCTASE"/>
    <property type="match status" value="1"/>
</dbReference>
<proteinExistence type="inferred from homology"/>